<comment type="similarity">
    <text evidence="1">Belongs to the metallo-dependent hydrolases superfamily.</text>
</comment>
<dbReference type="InterPro" id="IPR052350">
    <property type="entry name" value="Metallo-dep_Lactonases"/>
</dbReference>
<dbReference type="SUPFAM" id="SSF51556">
    <property type="entry name" value="Metallo-dependent hydrolases"/>
    <property type="match status" value="1"/>
</dbReference>
<evidence type="ECO:0000313" key="3">
    <source>
        <dbReference type="EMBL" id="RZO77850.1"/>
    </source>
</evidence>
<sequence length="339" mass="38869">MSKLEPGTESWLEQVQEDIIDPDRPIIDPHHHLWRKRFGRDYLLEELWRDTGSGHNVVKTLFMECSAFYLREGPEYLRPLGETTYISELAKASAEDDSKATVAGIIAHADLTLDAAKLGELLDKHTDICAGRFRGIRHAGARDKRPEDLLIPGQAPAYLYGKEIFRAGLRSLVGRNLTYDTWHYHHQNLDFIDLAQAIPECTMILDHFGTPLGVGTYRNYREEIFQEWRTEMRQLAKCPNVYVKLGGLAMPDNGFGWHKADRPPSSDEFVAAQKKYYLHMIECFGPERCMFESNFPVDRLSISYPVLWNAFKKLTADFSADEKQALFYGTAERVYALTD</sequence>
<evidence type="ECO:0000256" key="1">
    <source>
        <dbReference type="ARBA" id="ARBA00038310"/>
    </source>
</evidence>
<dbReference type="InterPro" id="IPR032466">
    <property type="entry name" value="Metal_Hydrolase"/>
</dbReference>
<dbReference type="Gene3D" id="3.20.20.140">
    <property type="entry name" value="Metal-dependent hydrolases"/>
    <property type="match status" value="1"/>
</dbReference>
<dbReference type="Pfam" id="PF04909">
    <property type="entry name" value="Amidohydro_2"/>
    <property type="match status" value="1"/>
</dbReference>
<dbReference type="PANTHER" id="PTHR43569">
    <property type="entry name" value="AMIDOHYDROLASE"/>
    <property type="match status" value="1"/>
</dbReference>
<proteinExistence type="inferred from homology"/>
<gene>
    <name evidence="3" type="ORF">EVA69_01505</name>
</gene>
<organism evidence="3 4">
    <name type="scientific">OM182 bacterium</name>
    <dbReference type="NCBI Taxonomy" id="2510334"/>
    <lineage>
        <taxon>Bacteria</taxon>
        <taxon>Pseudomonadati</taxon>
        <taxon>Pseudomonadota</taxon>
        <taxon>Gammaproteobacteria</taxon>
        <taxon>OMG group</taxon>
        <taxon>OM182 clade</taxon>
    </lineage>
</organism>
<dbReference type="GO" id="GO:0016787">
    <property type="term" value="F:hydrolase activity"/>
    <property type="evidence" value="ECO:0007669"/>
    <property type="project" value="UniProtKB-KW"/>
</dbReference>
<protein>
    <submittedName>
        <fullName evidence="3">Amidohydrolase</fullName>
    </submittedName>
</protein>
<keyword evidence="3" id="KW-0378">Hydrolase</keyword>
<dbReference type="PANTHER" id="PTHR43569:SF1">
    <property type="entry name" value="BLL3371 PROTEIN"/>
    <property type="match status" value="1"/>
</dbReference>
<feature type="domain" description="Amidohydrolase-related" evidence="2">
    <location>
        <begin position="27"/>
        <end position="336"/>
    </location>
</feature>
<comment type="caution">
    <text evidence="3">The sequence shown here is derived from an EMBL/GenBank/DDBJ whole genome shotgun (WGS) entry which is preliminary data.</text>
</comment>
<reference evidence="3 4" key="1">
    <citation type="submission" date="2019-02" db="EMBL/GenBank/DDBJ databases">
        <title>Prokaryotic population dynamics and viral predation in marine succession experiment using metagenomics: the confinement effect.</title>
        <authorList>
            <person name="Haro-Moreno J.M."/>
            <person name="Rodriguez-Valera F."/>
            <person name="Lopez-Perez M."/>
        </authorList>
    </citation>
    <scope>NUCLEOTIDE SEQUENCE [LARGE SCALE GENOMIC DNA]</scope>
    <source>
        <strain evidence="3">MED-G158</strain>
    </source>
</reference>
<evidence type="ECO:0000259" key="2">
    <source>
        <dbReference type="Pfam" id="PF04909"/>
    </source>
</evidence>
<dbReference type="Proteomes" id="UP000320404">
    <property type="component" value="Unassembled WGS sequence"/>
</dbReference>
<evidence type="ECO:0000313" key="4">
    <source>
        <dbReference type="Proteomes" id="UP000320404"/>
    </source>
</evidence>
<name>A0A520S5W0_9GAMM</name>
<dbReference type="AlphaFoldDB" id="A0A520S5W0"/>
<dbReference type="EMBL" id="SHAH01000011">
    <property type="protein sequence ID" value="RZO77850.1"/>
    <property type="molecule type" value="Genomic_DNA"/>
</dbReference>
<accession>A0A520S5W0</accession>
<dbReference type="InterPro" id="IPR006680">
    <property type="entry name" value="Amidohydro-rel"/>
</dbReference>